<keyword evidence="2" id="KW-1185">Reference proteome</keyword>
<dbReference type="RefSeq" id="WP_257536618.1">
    <property type="nucleotide sequence ID" value="NZ_CP011940.1"/>
</dbReference>
<reference evidence="1 2" key="1">
    <citation type="submission" date="2024-10" db="EMBL/GenBank/DDBJ databases">
        <authorList>
            <person name="Sang B.-I."/>
            <person name="Prabhaharan D."/>
        </authorList>
    </citation>
    <scope>NUCLEOTIDE SEQUENCE [LARGE SCALE GENOMIC DNA]</scope>
    <source>
        <strain evidence="1 2">MH</strain>
    </source>
</reference>
<proteinExistence type="predicted"/>
<accession>A0ABW7DMR2</accession>
<organism evidence="1 2">
    <name type="scientific">Megasphaera hexanoica</name>
    <dbReference type="NCBI Taxonomy" id="1675036"/>
    <lineage>
        <taxon>Bacteria</taxon>
        <taxon>Bacillati</taxon>
        <taxon>Bacillota</taxon>
        <taxon>Negativicutes</taxon>
        <taxon>Veillonellales</taxon>
        <taxon>Veillonellaceae</taxon>
        <taxon>Megasphaera</taxon>
    </lineage>
</organism>
<name>A0ABW7DMR2_9FIRM</name>
<gene>
    <name evidence="1" type="ORF">ACGTZG_05560</name>
</gene>
<evidence type="ECO:0008006" key="3">
    <source>
        <dbReference type="Google" id="ProtNLM"/>
    </source>
</evidence>
<dbReference type="EMBL" id="JBIEKR010000004">
    <property type="protein sequence ID" value="MFG6272653.1"/>
    <property type="molecule type" value="Genomic_DNA"/>
</dbReference>
<sequence length="178" mass="20079">MKNGKYGRRNENIWKKVAVLMSLALCLGAGSVLPVQAYFKSPLAADSRYRPVNFGMGYEVYVDLSRLETIPGQGGDWVFKVPMFNSKEDSGQIDGTYTITYKIDRSREAWVYDEGTHSWQAVPMSKRIQHSQMADYVAVNLCYKAKTGKYLYDAGQYAQAMERYYRGPAVMPAVGDVP</sequence>
<evidence type="ECO:0000313" key="1">
    <source>
        <dbReference type="EMBL" id="MFG6272653.1"/>
    </source>
</evidence>
<comment type="caution">
    <text evidence="1">The sequence shown here is derived from an EMBL/GenBank/DDBJ whole genome shotgun (WGS) entry which is preliminary data.</text>
</comment>
<protein>
    <recommendedName>
        <fullName evidence="3">CNA-B domain-containing protein</fullName>
    </recommendedName>
</protein>
<evidence type="ECO:0000313" key="2">
    <source>
        <dbReference type="Proteomes" id="UP001605989"/>
    </source>
</evidence>
<dbReference type="Proteomes" id="UP001605989">
    <property type="component" value="Unassembled WGS sequence"/>
</dbReference>